<evidence type="ECO:0000256" key="5">
    <source>
        <dbReference type="ARBA" id="ARBA00023004"/>
    </source>
</evidence>
<keyword evidence="4" id="KW-0249">Electron transport</keyword>
<comment type="caution">
    <text evidence="8">The sequence shown here is derived from an EMBL/GenBank/DDBJ whole genome shotgun (WGS) entry which is preliminary data.</text>
</comment>
<accession>A0A5C6C457</accession>
<feature type="domain" description="Cytochrome c" evidence="7">
    <location>
        <begin position="173"/>
        <end position="253"/>
    </location>
</feature>
<evidence type="ECO:0000313" key="9">
    <source>
        <dbReference type="Proteomes" id="UP000319908"/>
    </source>
</evidence>
<dbReference type="PANTHER" id="PTHR33751">
    <property type="entry name" value="CBB3-TYPE CYTOCHROME C OXIDASE SUBUNIT FIXP"/>
    <property type="match status" value="1"/>
</dbReference>
<feature type="domain" description="Cytochrome c" evidence="7">
    <location>
        <begin position="68"/>
        <end position="154"/>
    </location>
</feature>
<keyword evidence="2 6" id="KW-0349">Heme</keyword>
<sequence length="363" mass="39554">MKRRLIELGILAAILGLIGLIVLVSGVFPVNASSGHWAVTRWILDYASDRSVAFYSRGIEVPPLDEPGMIPLGAATYESNCVFCHGQPGEDQPPVAKGMTPTPPILSSSVGEMSSQELFYTLKHGIKFAGMPAWPTQKRDDDIWPVVAFLHELPSLDNATYQELLGRTAEEDSDSPKIVSLVRKHCAVCHAVDGSKGVERRVPILAGQSETYLRNALIAYRAGKRISGVMMPIAHRLTDSEIDQLAAYFAGQEVAKNATTAEVSEREFQLGKELAENGDAADKIPSCVDCHGPGGMARDAEYPTLAGQPAWYLREQLKLFSKQHRGGSNNASLMHPIANKLSDKQIRSLAVFYERSNHEGASD</sequence>
<dbReference type="GO" id="GO:0046872">
    <property type="term" value="F:metal ion binding"/>
    <property type="evidence" value="ECO:0007669"/>
    <property type="project" value="UniProtKB-KW"/>
</dbReference>
<evidence type="ECO:0000313" key="8">
    <source>
        <dbReference type="EMBL" id="TWU18391.1"/>
    </source>
</evidence>
<dbReference type="InterPro" id="IPR009056">
    <property type="entry name" value="Cyt_c-like_dom"/>
</dbReference>
<dbReference type="GO" id="GO:0020037">
    <property type="term" value="F:heme binding"/>
    <property type="evidence" value="ECO:0007669"/>
    <property type="project" value="InterPro"/>
</dbReference>
<proteinExistence type="predicted"/>
<dbReference type="PANTHER" id="PTHR33751:SF9">
    <property type="entry name" value="CYTOCHROME C4"/>
    <property type="match status" value="1"/>
</dbReference>
<dbReference type="InterPro" id="IPR050597">
    <property type="entry name" value="Cytochrome_c_Oxidase_Subunit"/>
</dbReference>
<reference evidence="8 9" key="1">
    <citation type="journal article" date="2020" name="Antonie Van Leeuwenhoek">
        <title>Rhodopirellula heiligendammensis sp. nov., Rhodopirellula pilleata sp. nov., and Rhodopirellula solitaria sp. nov. isolated from natural or artificial marine surfaces in Northern Germany and California, USA, and emended description of the genus Rhodopirellula.</title>
        <authorList>
            <person name="Kallscheuer N."/>
            <person name="Wiegand S."/>
            <person name="Jogler M."/>
            <person name="Boedeker C."/>
            <person name="Peeters S.H."/>
            <person name="Rast P."/>
            <person name="Heuer A."/>
            <person name="Jetten M.S.M."/>
            <person name="Rohde M."/>
            <person name="Jogler C."/>
        </authorList>
    </citation>
    <scope>NUCLEOTIDE SEQUENCE [LARGE SCALE GENOMIC DNA]</scope>
    <source>
        <strain evidence="8 9">Poly21</strain>
    </source>
</reference>
<dbReference type="GO" id="GO:0009055">
    <property type="term" value="F:electron transfer activity"/>
    <property type="evidence" value="ECO:0007669"/>
    <property type="project" value="InterPro"/>
</dbReference>
<dbReference type="EMBL" id="SJPU01000001">
    <property type="protein sequence ID" value="TWU18391.1"/>
    <property type="molecule type" value="Genomic_DNA"/>
</dbReference>
<dbReference type="PROSITE" id="PS51007">
    <property type="entry name" value="CYTC"/>
    <property type="match status" value="3"/>
</dbReference>
<evidence type="ECO:0000256" key="6">
    <source>
        <dbReference type="PROSITE-ProRule" id="PRU00433"/>
    </source>
</evidence>
<dbReference type="SUPFAM" id="SSF46626">
    <property type="entry name" value="Cytochrome c"/>
    <property type="match status" value="3"/>
</dbReference>
<feature type="domain" description="Cytochrome c" evidence="7">
    <location>
        <begin position="273"/>
        <end position="357"/>
    </location>
</feature>
<dbReference type="InterPro" id="IPR036909">
    <property type="entry name" value="Cyt_c-like_dom_sf"/>
</dbReference>
<organism evidence="8 9">
    <name type="scientific">Allorhodopirellula heiligendammensis</name>
    <dbReference type="NCBI Taxonomy" id="2714739"/>
    <lineage>
        <taxon>Bacteria</taxon>
        <taxon>Pseudomonadati</taxon>
        <taxon>Planctomycetota</taxon>
        <taxon>Planctomycetia</taxon>
        <taxon>Pirellulales</taxon>
        <taxon>Pirellulaceae</taxon>
        <taxon>Allorhodopirellula</taxon>
    </lineage>
</organism>
<keyword evidence="5 6" id="KW-0408">Iron</keyword>
<evidence type="ECO:0000256" key="4">
    <source>
        <dbReference type="ARBA" id="ARBA00022982"/>
    </source>
</evidence>
<dbReference type="Pfam" id="PF00034">
    <property type="entry name" value="Cytochrom_C"/>
    <property type="match status" value="1"/>
</dbReference>
<gene>
    <name evidence="8" type="primary">cc4</name>
    <name evidence="8" type="ORF">Poly21_05530</name>
</gene>
<dbReference type="Pfam" id="PF13442">
    <property type="entry name" value="Cytochrome_CBB3"/>
    <property type="match status" value="2"/>
</dbReference>
<name>A0A5C6C457_9BACT</name>
<dbReference type="RefSeq" id="WP_146405458.1">
    <property type="nucleotide sequence ID" value="NZ_SJPU01000001.1"/>
</dbReference>
<evidence type="ECO:0000256" key="3">
    <source>
        <dbReference type="ARBA" id="ARBA00022723"/>
    </source>
</evidence>
<protein>
    <submittedName>
        <fullName evidence="8">Cytochrome c4</fullName>
    </submittedName>
</protein>
<evidence type="ECO:0000259" key="7">
    <source>
        <dbReference type="PROSITE" id="PS51007"/>
    </source>
</evidence>
<evidence type="ECO:0000256" key="2">
    <source>
        <dbReference type="ARBA" id="ARBA00022617"/>
    </source>
</evidence>
<dbReference type="AlphaFoldDB" id="A0A5C6C457"/>
<dbReference type="OrthoDB" id="9773456at2"/>
<evidence type="ECO:0000256" key="1">
    <source>
        <dbReference type="ARBA" id="ARBA00022448"/>
    </source>
</evidence>
<keyword evidence="1" id="KW-0813">Transport</keyword>
<keyword evidence="9" id="KW-1185">Reference proteome</keyword>
<keyword evidence="3 6" id="KW-0479">Metal-binding</keyword>
<dbReference type="Gene3D" id="1.10.760.10">
    <property type="entry name" value="Cytochrome c-like domain"/>
    <property type="match status" value="3"/>
</dbReference>
<dbReference type="Proteomes" id="UP000319908">
    <property type="component" value="Unassembled WGS sequence"/>
</dbReference>